<reference evidence="3" key="1">
    <citation type="submission" date="2017-08" db="EMBL/GenBank/DDBJ databases">
        <authorList>
            <person name="Polle J.E."/>
            <person name="Barry K."/>
            <person name="Cushman J."/>
            <person name="Schmutz J."/>
            <person name="Tran D."/>
            <person name="Hathwaick L.T."/>
            <person name="Yim W.C."/>
            <person name="Jenkins J."/>
            <person name="Mckie-Krisberg Z.M."/>
            <person name="Prochnik S."/>
            <person name="Lindquist E."/>
            <person name="Dockter R.B."/>
            <person name="Adam C."/>
            <person name="Molina H."/>
            <person name="Bunkerborg J."/>
            <person name="Jin E."/>
            <person name="Buchheim M."/>
            <person name="Magnuson J."/>
        </authorList>
    </citation>
    <scope>NUCLEOTIDE SEQUENCE</scope>
    <source>
        <strain evidence="3">CCAP 19/18</strain>
    </source>
</reference>
<organism evidence="3 4">
    <name type="scientific">Dunaliella salina</name>
    <name type="common">Green alga</name>
    <name type="synonym">Protococcus salinus</name>
    <dbReference type="NCBI Taxonomy" id="3046"/>
    <lineage>
        <taxon>Eukaryota</taxon>
        <taxon>Viridiplantae</taxon>
        <taxon>Chlorophyta</taxon>
        <taxon>core chlorophytes</taxon>
        <taxon>Chlorophyceae</taxon>
        <taxon>CS clade</taxon>
        <taxon>Chlamydomonadales</taxon>
        <taxon>Dunaliellaceae</taxon>
        <taxon>Dunaliella</taxon>
    </lineage>
</organism>
<dbReference type="InterPro" id="IPR046341">
    <property type="entry name" value="SET_dom_sf"/>
</dbReference>
<dbReference type="InterPro" id="IPR050600">
    <property type="entry name" value="SETD3_SETD6_MTase"/>
</dbReference>
<evidence type="ECO:0008006" key="5">
    <source>
        <dbReference type="Google" id="ProtNLM"/>
    </source>
</evidence>
<feature type="chain" id="PRO_5045874775" description="SET domain-containing protein" evidence="2">
    <location>
        <begin position="21"/>
        <end position="495"/>
    </location>
</feature>
<evidence type="ECO:0000256" key="1">
    <source>
        <dbReference type="SAM" id="MobiDB-lite"/>
    </source>
</evidence>
<protein>
    <recommendedName>
        <fullName evidence="5">SET domain-containing protein</fullName>
    </recommendedName>
</protein>
<dbReference type="EMBL" id="MU069534">
    <property type="protein sequence ID" value="KAF5839731.1"/>
    <property type="molecule type" value="Genomic_DNA"/>
</dbReference>
<keyword evidence="4" id="KW-1185">Reference proteome</keyword>
<evidence type="ECO:0000256" key="2">
    <source>
        <dbReference type="SAM" id="SignalP"/>
    </source>
</evidence>
<feature type="region of interest" description="Disordered" evidence="1">
    <location>
        <begin position="377"/>
        <end position="446"/>
    </location>
</feature>
<comment type="caution">
    <text evidence="3">The sequence shown here is derived from an EMBL/GenBank/DDBJ whole genome shotgun (WGS) entry which is preliminary data.</text>
</comment>
<dbReference type="Gene3D" id="3.90.1410.10">
    <property type="entry name" value="set domain protein methyltransferase, domain 1"/>
    <property type="match status" value="1"/>
</dbReference>
<feature type="compositionally biased region" description="Low complexity" evidence="1">
    <location>
        <begin position="425"/>
        <end position="442"/>
    </location>
</feature>
<feature type="compositionally biased region" description="Low complexity" evidence="1">
    <location>
        <begin position="219"/>
        <end position="235"/>
    </location>
</feature>
<dbReference type="PANTHER" id="PTHR13271">
    <property type="entry name" value="UNCHARACTERIZED PUTATIVE METHYLTRANSFERASE"/>
    <property type="match status" value="1"/>
</dbReference>
<feature type="compositionally biased region" description="Low complexity" evidence="1">
    <location>
        <begin position="377"/>
        <end position="392"/>
    </location>
</feature>
<feature type="compositionally biased region" description="Polar residues" evidence="1">
    <location>
        <begin position="413"/>
        <end position="424"/>
    </location>
</feature>
<dbReference type="SUPFAM" id="SSF82199">
    <property type="entry name" value="SET domain"/>
    <property type="match status" value="2"/>
</dbReference>
<keyword evidence="2" id="KW-0732">Signal</keyword>
<feature type="region of interest" description="Disordered" evidence="1">
    <location>
        <begin position="208"/>
        <end position="260"/>
    </location>
</feature>
<accession>A0ABQ7GYP4</accession>
<feature type="signal peptide" evidence="2">
    <location>
        <begin position="1"/>
        <end position="20"/>
    </location>
</feature>
<sequence>MKGVATGSAAAVALPAVAGALWLQTQDQTKCYGLPQALCEHPGTGHMNPEARLKQWLESRGCQLNNVEVKPSTVGEESGYGLFVAQDAPSMCSARRRRWWWPIGAPPAFTTVATFPLSSCLTAENILADPQAGTERAPCWDDMLWAHCMFWSRGHSLPVPKKEGAASNLVAQDPKGAPSFMHVHEGLVPGLDFANHSSLPQCWWEVASHPPTRPPTPANTPSSSNTSDNEDNGSSVSGGGRRERASVNGQAAKTGSEMQGAGEGCGLASSILLQLHRGATVEPGQELCINYGDTKSNEELLLLYGFVYDPDLAGQLPQSCATLDLDALSRRLEQKSKKHTLTQQEAESMHRLLGLRMAAISTFLGLLELRMSELEAPPSAAGSSSGSLSSTPGGTGSLEEDLELLAQHHRAVQASTESATSPTHQQQQQQQQQQQHELQQGVQSGGTLAHRKHCAVVYRAGQKQIIRAYAVGAREELSRIMRLLRAVEEQNPKAA</sequence>
<dbReference type="Proteomes" id="UP000815325">
    <property type="component" value="Unassembled WGS sequence"/>
</dbReference>
<feature type="compositionally biased region" description="Polar residues" evidence="1">
    <location>
        <begin position="247"/>
        <end position="257"/>
    </location>
</feature>
<proteinExistence type="predicted"/>
<gene>
    <name evidence="3" type="ORF">DUNSADRAFT_18731</name>
</gene>
<evidence type="ECO:0000313" key="4">
    <source>
        <dbReference type="Proteomes" id="UP000815325"/>
    </source>
</evidence>
<dbReference type="PANTHER" id="PTHR13271:SF154">
    <property type="entry name" value="GRIP DOMAIN-CONTAINING PROTEIN"/>
    <property type="match status" value="1"/>
</dbReference>
<name>A0ABQ7GYP4_DUNSA</name>
<evidence type="ECO:0000313" key="3">
    <source>
        <dbReference type="EMBL" id="KAF5839731.1"/>
    </source>
</evidence>